<sequence length="1098" mass="123478">MTEQFKLARVQLVNWGTFHGYFDIPVGQKGFLITGASGSGKSTLIDAFSTILVPQSKIRYNAAAQQDSTRDKGRSRVSYIRGAWRRSEDPTTGEIRSQYLREGATATVVAMTYHSPSETYTLVAIFRLNAGQNSEAQVRTLYGIFPDEVDVDAFMPHLVNSLDKRKLEQKFKTPSNGVTFTDQYSVFANRFRARLGIDSEDAQMLLHRTQSAKSLSSMDELFRDYMLEQPITFDLAREAVATHGDLRYAYERLEDLNRQIEALAPLPGLQASLEEAQATRGHAEALAAALPSVRRAIEAAELRDAITTHQAQREAVKVQESSLTQRKQAQQEAVQRAYAKLEGLTGDAVTPLRQRIQREEQELAARTAKAKELQRILGVDELTTETFAELKAQARREIEEAPAERELLDATWSDARAQKQQCEQQERAIQQELEGLSARSSNIDQGFIDLRAQMCADINLTTQGLPFVGELIDVLKQEEEWEPVIQRLLSNFAITLLVPEEHERAVNSWVNSCRLGRRLEYRTVPAGATPPRRPKNSASLFHKVAVVDSPMRPWLEQMLTSTFDYALVRTVEELEQQTQRAATIDGLERNVRDRTRSTRYIKDDRRPLGQHRDYRLGSSNNKKVELLRGSLKEARQATTAAHNRERELQRKRVSLQHRLDQVKLIASTGWVEVDYVGVEKQLAQLQAELELVTSSPEVRELSRAYEDACDSLQATEEELREVQRQITVAETSIAADQARLAEVERASVAVDQALFDELEAKLKSRKRRLTRENIGSLADEVQSELDATIKHNAQVITSANTKIGNILTSYLAGWPSESAELRAEPEFAGEAINRLEALRADRLPEFRGRFLELLNGQSVMHLSHISTQLARAKGDIETNLGPINASLMRSKYTPEGGGRYLQIEVRDNRGPEVREFQQDLREATAGSLSAADETEAIARYHRLAKIMDRLASSERADTRWRNLVLDTRRHVKFVGNEIDADGEVYNTHVDSASLSGGQAQKLVFFCLAAALRYRLAGVDADVPTYATVVLDEAFDRADPTFTRTAMDVFTRFGFHMILATPMKLIKTLSPYVDGTIVVNYAETPQARSTFEFIDTHGG</sequence>
<dbReference type="Pfam" id="PF13558">
    <property type="entry name" value="SbcC_Walker_B"/>
    <property type="match status" value="1"/>
</dbReference>
<reference evidence="2 3" key="1">
    <citation type="submission" date="2015-08" db="EMBL/GenBank/DDBJ databases">
        <authorList>
            <person name="Babu N.S."/>
            <person name="Beckwith C.J."/>
            <person name="Beseler K.G."/>
            <person name="Brison A."/>
            <person name="Carone J.V."/>
            <person name="Caskin T.P."/>
            <person name="Diamond M."/>
            <person name="Durham M.E."/>
            <person name="Foxe J.M."/>
            <person name="Go M."/>
            <person name="Henderson B.A."/>
            <person name="Jones I.B."/>
            <person name="McGettigan J.A."/>
            <person name="Micheletti S.J."/>
            <person name="Nasrallah M.E."/>
            <person name="Ortiz D."/>
            <person name="Piller C.R."/>
            <person name="Privatt S.R."/>
            <person name="Schneider S.L."/>
            <person name="Sharp S."/>
            <person name="Smith T.C."/>
            <person name="Stanton J.D."/>
            <person name="Ullery H.E."/>
            <person name="Wilson R.J."/>
            <person name="Serrano M.G."/>
            <person name="Buck G."/>
            <person name="Lee V."/>
            <person name="Wang Y."/>
            <person name="Carvalho R."/>
            <person name="Voegtly L."/>
            <person name="Shi R."/>
            <person name="Duckworth R."/>
            <person name="Johnson A."/>
            <person name="Loviza R."/>
            <person name="Walstead R."/>
            <person name="Shah Z."/>
            <person name="Kiflezghi M."/>
            <person name="Wade K."/>
            <person name="Ball S.L."/>
            <person name="Bradley K.W."/>
            <person name="Asai D.J."/>
            <person name="Bowman C.A."/>
            <person name="Russell D.A."/>
            <person name="Pope W.H."/>
            <person name="Jacobs-Sera D."/>
            <person name="Hendrix R.W."/>
            <person name="Hatfull G.F."/>
        </authorList>
    </citation>
    <scope>NUCLEOTIDE SEQUENCE [LARGE SCALE GENOMIC DNA]</scope>
    <source>
        <strain evidence="2 3">PUDD_83A45</strain>
    </source>
</reference>
<organism evidence="2 3">
    <name type="scientific">Corynebacterium riegelii</name>
    <dbReference type="NCBI Taxonomy" id="156976"/>
    <lineage>
        <taxon>Bacteria</taxon>
        <taxon>Bacillati</taxon>
        <taxon>Actinomycetota</taxon>
        <taxon>Actinomycetes</taxon>
        <taxon>Mycobacteriales</taxon>
        <taxon>Corynebacteriaceae</taxon>
        <taxon>Corynebacterium</taxon>
    </lineage>
</organism>
<dbReference type="Gene3D" id="1.10.287.1490">
    <property type="match status" value="1"/>
</dbReference>
<feature type="coiled-coil region" evidence="1">
    <location>
        <begin position="675"/>
        <end position="732"/>
    </location>
</feature>
<name>A0A0K1RE20_9CORY</name>
<dbReference type="STRING" id="156976.AK829_10240"/>
<proteinExistence type="predicted"/>
<dbReference type="Pfam" id="PF13555">
    <property type="entry name" value="AAA_29"/>
    <property type="match status" value="1"/>
</dbReference>
<dbReference type="PATRIC" id="fig|156976.3.peg.2063"/>
<dbReference type="SUPFAM" id="SSF52540">
    <property type="entry name" value="P-loop containing nucleoside triphosphate hydrolases"/>
    <property type="match status" value="1"/>
</dbReference>
<keyword evidence="3" id="KW-1185">Reference proteome</keyword>
<dbReference type="KEGG" id="crie:AK829_10240"/>
<keyword evidence="1" id="KW-0175">Coiled coil</keyword>
<evidence type="ECO:0000313" key="2">
    <source>
        <dbReference type="EMBL" id="AKV59446.1"/>
    </source>
</evidence>
<gene>
    <name evidence="2" type="ORF">AK829_10240</name>
</gene>
<evidence type="ECO:0000313" key="3">
    <source>
        <dbReference type="Proteomes" id="UP000060016"/>
    </source>
</evidence>
<accession>A0A0K1RE20</accession>
<dbReference type="EMBL" id="CP012342">
    <property type="protein sequence ID" value="AKV59446.1"/>
    <property type="molecule type" value="Genomic_DNA"/>
</dbReference>
<evidence type="ECO:0000256" key="1">
    <source>
        <dbReference type="SAM" id="Coils"/>
    </source>
</evidence>
<dbReference type="Proteomes" id="UP000060016">
    <property type="component" value="Chromosome"/>
</dbReference>
<dbReference type="AlphaFoldDB" id="A0A0K1RE20"/>
<dbReference type="InterPro" id="IPR027417">
    <property type="entry name" value="P-loop_NTPase"/>
</dbReference>
<protein>
    <recommendedName>
        <fullName evidence="4">ATP-binding protein</fullName>
    </recommendedName>
</protein>
<dbReference type="CDD" id="cd00267">
    <property type="entry name" value="ABC_ATPase"/>
    <property type="match status" value="1"/>
</dbReference>
<evidence type="ECO:0008006" key="4">
    <source>
        <dbReference type="Google" id="ProtNLM"/>
    </source>
</evidence>
<dbReference type="Gene3D" id="3.40.50.300">
    <property type="entry name" value="P-loop containing nucleotide triphosphate hydrolases"/>
    <property type="match status" value="1"/>
</dbReference>
<dbReference type="RefSeq" id="WP_052205731.1">
    <property type="nucleotide sequence ID" value="NZ_CP012342.1"/>
</dbReference>